<evidence type="ECO:0000256" key="5">
    <source>
        <dbReference type="SAM" id="MobiDB-lite"/>
    </source>
</evidence>
<dbReference type="GO" id="GO:0004312">
    <property type="term" value="F:fatty acid synthase activity"/>
    <property type="evidence" value="ECO:0007669"/>
    <property type="project" value="TreeGrafter"/>
</dbReference>
<dbReference type="AlphaFoldDB" id="A0A9W4UUF0"/>
<dbReference type="Pfam" id="PF21089">
    <property type="entry name" value="PKS_DH_N"/>
    <property type="match status" value="1"/>
</dbReference>
<dbReference type="PROSITE" id="PS52019">
    <property type="entry name" value="PKS_MFAS_DH"/>
    <property type="match status" value="1"/>
</dbReference>
<dbReference type="Pfam" id="PF08659">
    <property type="entry name" value="KR"/>
    <property type="match status" value="1"/>
</dbReference>
<feature type="region of interest" description="C-terminal hotdog fold" evidence="4">
    <location>
        <begin position="222"/>
        <end position="366"/>
    </location>
</feature>
<dbReference type="SMART" id="SM00826">
    <property type="entry name" value="PKS_DH"/>
    <property type="match status" value="1"/>
</dbReference>
<organism evidence="7 8">
    <name type="scientific">Periconia digitata</name>
    <dbReference type="NCBI Taxonomy" id="1303443"/>
    <lineage>
        <taxon>Eukaryota</taxon>
        <taxon>Fungi</taxon>
        <taxon>Dikarya</taxon>
        <taxon>Ascomycota</taxon>
        <taxon>Pezizomycotina</taxon>
        <taxon>Dothideomycetes</taxon>
        <taxon>Pleosporomycetidae</taxon>
        <taxon>Pleosporales</taxon>
        <taxon>Massarineae</taxon>
        <taxon>Periconiaceae</taxon>
        <taxon>Periconia</taxon>
    </lineage>
</organism>
<dbReference type="GO" id="GO:0008168">
    <property type="term" value="F:methyltransferase activity"/>
    <property type="evidence" value="ECO:0007669"/>
    <property type="project" value="UniProtKB-KW"/>
</dbReference>
<dbReference type="SMART" id="SM00822">
    <property type="entry name" value="PKS_KR"/>
    <property type="match status" value="1"/>
</dbReference>
<dbReference type="InterPro" id="IPR042104">
    <property type="entry name" value="PKS_dehydratase_sf"/>
</dbReference>
<keyword evidence="2" id="KW-0808">Transferase</keyword>
<dbReference type="GO" id="GO:0032259">
    <property type="term" value="P:methylation"/>
    <property type="evidence" value="ECO:0007669"/>
    <property type="project" value="UniProtKB-KW"/>
</dbReference>
<dbReference type="InterPro" id="IPR056501">
    <property type="entry name" value="NAD-bd_HRPKS_sdrA"/>
</dbReference>
<dbReference type="InterPro" id="IPR049900">
    <property type="entry name" value="PKS_mFAS_DH"/>
</dbReference>
<gene>
    <name evidence="7" type="ORF">PDIGIT_LOCUS13723</name>
</gene>
<feature type="compositionally biased region" description="Polar residues" evidence="5">
    <location>
        <begin position="66"/>
        <end position="75"/>
    </location>
</feature>
<evidence type="ECO:0000256" key="4">
    <source>
        <dbReference type="PROSITE-ProRule" id="PRU01363"/>
    </source>
</evidence>
<dbReference type="InterPro" id="IPR020807">
    <property type="entry name" value="PKS_DH"/>
</dbReference>
<evidence type="ECO:0000313" key="7">
    <source>
        <dbReference type="EMBL" id="CAI6340543.1"/>
    </source>
</evidence>
<keyword evidence="1" id="KW-0489">Methyltransferase</keyword>
<feature type="region of interest" description="Disordered" evidence="5">
    <location>
        <begin position="30"/>
        <end position="83"/>
    </location>
</feature>
<comment type="caution">
    <text evidence="7">The sequence shown here is derived from an EMBL/GenBank/DDBJ whole genome shotgun (WGS) entry which is preliminary data.</text>
</comment>
<evidence type="ECO:0000259" key="6">
    <source>
        <dbReference type="PROSITE" id="PS52019"/>
    </source>
</evidence>
<evidence type="ECO:0000256" key="2">
    <source>
        <dbReference type="ARBA" id="ARBA00022679"/>
    </source>
</evidence>
<keyword evidence="3" id="KW-0511">Multifunctional enzyme</keyword>
<dbReference type="InterPro" id="IPR036291">
    <property type="entry name" value="NAD(P)-bd_dom_sf"/>
</dbReference>
<evidence type="ECO:0000256" key="3">
    <source>
        <dbReference type="ARBA" id="ARBA00023268"/>
    </source>
</evidence>
<keyword evidence="8" id="KW-1185">Reference proteome</keyword>
<dbReference type="InterPro" id="IPR049551">
    <property type="entry name" value="PKS_DH_C"/>
</dbReference>
<dbReference type="GO" id="GO:0006633">
    <property type="term" value="P:fatty acid biosynthetic process"/>
    <property type="evidence" value="ECO:0007669"/>
    <property type="project" value="TreeGrafter"/>
</dbReference>
<accession>A0A9W4UUF0</accession>
<dbReference type="OrthoDB" id="329835at2759"/>
<evidence type="ECO:0000313" key="8">
    <source>
        <dbReference type="Proteomes" id="UP001152607"/>
    </source>
</evidence>
<dbReference type="Gene3D" id="3.40.50.720">
    <property type="entry name" value="NAD(P)-binding Rossmann-like Domain"/>
    <property type="match status" value="1"/>
</dbReference>
<dbReference type="SUPFAM" id="SSF51735">
    <property type="entry name" value="NAD(P)-binding Rossmann-fold domains"/>
    <property type="match status" value="1"/>
</dbReference>
<feature type="region of interest" description="N-terminal hotdog fold" evidence="4">
    <location>
        <begin position="78"/>
        <end position="208"/>
    </location>
</feature>
<dbReference type="InterPro" id="IPR050091">
    <property type="entry name" value="PKS_NRPS_Biosynth_Enz"/>
</dbReference>
<dbReference type="Pfam" id="PF23114">
    <property type="entry name" value="NAD-bd_HRPKS_sdrA"/>
    <property type="match status" value="1"/>
</dbReference>
<dbReference type="InterPro" id="IPR049552">
    <property type="entry name" value="PKS_DH_N"/>
</dbReference>
<reference evidence="7" key="1">
    <citation type="submission" date="2023-01" db="EMBL/GenBank/DDBJ databases">
        <authorList>
            <person name="Van Ghelder C."/>
            <person name="Rancurel C."/>
        </authorList>
    </citation>
    <scope>NUCLEOTIDE SEQUENCE</scope>
    <source>
        <strain evidence="7">CNCM I-4278</strain>
    </source>
</reference>
<feature type="domain" description="PKS/mFAS DH" evidence="6">
    <location>
        <begin position="78"/>
        <end position="366"/>
    </location>
</feature>
<dbReference type="Pfam" id="PF14765">
    <property type="entry name" value="PS-DH"/>
    <property type="match status" value="1"/>
</dbReference>
<evidence type="ECO:0000256" key="1">
    <source>
        <dbReference type="ARBA" id="ARBA00022603"/>
    </source>
</evidence>
<proteinExistence type="predicted"/>
<dbReference type="InterPro" id="IPR057326">
    <property type="entry name" value="KR_dom"/>
</dbReference>
<dbReference type="GO" id="GO:0044550">
    <property type="term" value="P:secondary metabolite biosynthetic process"/>
    <property type="evidence" value="ECO:0007669"/>
    <property type="project" value="TreeGrafter"/>
</dbReference>
<dbReference type="Proteomes" id="UP001152607">
    <property type="component" value="Unassembled WGS sequence"/>
</dbReference>
<protein>
    <recommendedName>
        <fullName evidence="6">PKS/mFAS DH domain-containing protein</fullName>
    </recommendedName>
</protein>
<name>A0A9W4UUF0_9PLEO</name>
<sequence>MTSHFVSWDKPAAGSAIKFWNDDEFLSWDKPTPGTKERLLPKKGPVTKSTKPAEVPNGKKTEIVGKSSTKTSDTSVGHELLGSRNDKTNGSEISWLNTLETKNVSWLAEHVFLNHILFPTSGYVSMVLQAVNELTNGKSSSYTLRDTQFTSALLLDSNSNVQLKTKLQRIENAAGKEIWYKFQIASSSGNGKWTERCIGQVSAQQSPNPDPAPALGQKDPLARLVAQNYWYDVIADAGLRYGSSFQRLSEISTGASDMKAIASGSEVENTAKYVLHPATIEQCVQILMIAKAQGQGRKLRKLSTPSYIKDLVIRAGVTGALRLEGKCTNTGPNGFIGDASMTSSEGRSVLSIQGCKMSTISSDLQKMQSKLFSTTKWIDATLKTALRPEKRITLLLPNSSNPFCNTVQKYLKDNKIDYDTCSLEDGLPTGQDIISLLDFGEPHVYNFTEASFQNFTTKMSAFKGSVLWVTPSAQTVCKDPNTSMIVGLARTLRVELRKDFTTVEVDSEDPDATKRIFQVYQNLKNRPKSKDVDPDYEYAVVDGAIKTPRLHWTTTEEEIASNASSGATEIPVSFRSDACYFLVGGLGGLGREISRWMVENGARHLLYLSRSAKESADTTPFFDELRSQGCSISTFAGSVNSLEDVEAAVKQATKPIAGVMQMSAVMRDNFLSQMTFNDWQTCVQPKVKGTWNLHNALSKSPLDFFLLFSSICGITGQWGQANYNSANSFLDAFVKYRHGQGLAASVIDIGFMGGVGMATENAALVTNLKKSGYYFLSEPDLIDALAISIAHSRPGDAKSHFALGITTTKLITAPSCRPAWKKDARMSEAHQYTPPGEPNLEEVRSLVDGALGNASR</sequence>
<dbReference type="PANTHER" id="PTHR43775:SF49">
    <property type="entry name" value="SYNTHASE, PUTATIVE (JCVI)-RELATED"/>
    <property type="match status" value="1"/>
</dbReference>
<comment type="caution">
    <text evidence="4">Lacks conserved residue(s) required for the propagation of feature annotation.</text>
</comment>
<dbReference type="PANTHER" id="PTHR43775">
    <property type="entry name" value="FATTY ACID SYNTHASE"/>
    <property type="match status" value="1"/>
</dbReference>
<dbReference type="InterPro" id="IPR013968">
    <property type="entry name" value="PKS_KR"/>
</dbReference>
<dbReference type="EMBL" id="CAOQHR010000010">
    <property type="protein sequence ID" value="CAI6340543.1"/>
    <property type="molecule type" value="Genomic_DNA"/>
</dbReference>
<dbReference type="Gene3D" id="3.10.129.110">
    <property type="entry name" value="Polyketide synthase dehydratase"/>
    <property type="match status" value="1"/>
</dbReference>